<name>A0A8T1W045_9STRA</name>
<dbReference type="EMBL" id="JAGDFM010000085">
    <property type="protein sequence ID" value="KAG7387122.1"/>
    <property type="molecule type" value="Genomic_DNA"/>
</dbReference>
<keyword evidence="2" id="KW-0812">Transmembrane</keyword>
<dbReference type="Proteomes" id="UP000694044">
    <property type="component" value="Unassembled WGS sequence"/>
</dbReference>
<organism evidence="3 4">
    <name type="scientific">Phytophthora pseudosyringae</name>
    <dbReference type="NCBI Taxonomy" id="221518"/>
    <lineage>
        <taxon>Eukaryota</taxon>
        <taxon>Sar</taxon>
        <taxon>Stramenopiles</taxon>
        <taxon>Oomycota</taxon>
        <taxon>Peronosporomycetes</taxon>
        <taxon>Peronosporales</taxon>
        <taxon>Peronosporaceae</taxon>
        <taxon>Phytophthora</taxon>
    </lineage>
</organism>
<feature type="region of interest" description="Disordered" evidence="1">
    <location>
        <begin position="1"/>
        <end position="21"/>
    </location>
</feature>
<keyword evidence="2" id="KW-0472">Membrane</keyword>
<sequence>MAVPVDKESHPQGPHATGTQFKPVTRTNRWVELMNKVRRQCLDQWFGMQVAHYGGKYSIERMLALEEYSRETSLARVICMSIAPALVVVVVVLCQEIVPLQRPAEGWENNYGFWIRVGFAGFAVGYAGASQVGFWLDVPPLTSRQILACSTCSGASFVAVGMAAGEIWVFPIPFCMLTISTLWFVLFVGFLRVVMGARAFRHLRSQKEQLRRLKKIGSLQGFMCVGYPAYQVLFTRANQTRYELPVLLLLQVLRLVMKIFFATAAAHKEDMIPAQVVFTVDFFDALYLATFMQSFSTTSLIVVLVIDFVQTGVELLELHQRTQRILARCREATAVTSAIAVGNDTLLQAIRSLCSSGDVFKKQSRTGLRLHSCIAYNYSATVNTLLDDVRKLLSVVESSTVQQRPSVMASIGGQQVKAGWRTQNRAGVVPQPFDVSVPNGPQREDLPDETIATHRKSVKAAASSFGILEEALEVLFTSECLVLTEYVELIIPMLHGAFIWVMIQLPSAQYHTEMAGVTQQNVHTIVSRIFLYASLEFASFIALAIISRRNCGINVLYQLAFVLETQMPFVVSTLMVWILTTLTYRVVHFGADFSFQFQWIT</sequence>
<evidence type="ECO:0000313" key="3">
    <source>
        <dbReference type="EMBL" id="KAG7387122.1"/>
    </source>
</evidence>
<feature type="transmembrane region" description="Helical" evidence="2">
    <location>
        <begin position="74"/>
        <end position="93"/>
    </location>
</feature>
<accession>A0A8T1W045</accession>
<evidence type="ECO:0008006" key="5">
    <source>
        <dbReference type="Google" id="ProtNLM"/>
    </source>
</evidence>
<dbReference type="AlphaFoldDB" id="A0A8T1W045"/>
<feature type="transmembrane region" description="Helical" evidence="2">
    <location>
        <begin position="170"/>
        <end position="195"/>
    </location>
</feature>
<feature type="transmembrane region" description="Helical" evidence="2">
    <location>
        <begin position="246"/>
        <end position="265"/>
    </location>
</feature>
<feature type="transmembrane region" description="Helical" evidence="2">
    <location>
        <begin position="486"/>
        <end position="505"/>
    </location>
</feature>
<evidence type="ECO:0000256" key="1">
    <source>
        <dbReference type="SAM" id="MobiDB-lite"/>
    </source>
</evidence>
<feature type="transmembrane region" description="Helical" evidence="2">
    <location>
        <begin position="525"/>
        <end position="546"/>
    </location>
</feature>
<gene>
    <name evidence="3" type="ORF">PHYPSEUDO_014642</name>
</gene>
<keyword evidence="4" id="KW-1185">Reference proteome</keyword>
<dbReference type="OrthoDB" id="127375at2759"/>
<evidence type="ECO:0000256" key="2">
    <source>
        <dbReference type="SAM" id="Phobius"/>
    </source>
</evidence>
<keyword evidence="2" id="KW-1133">Transmembrane helix</keyword>
<reference evidence="3" key="1">
    <citation type="submission" date="2021-02" db="EMBL/GenBank/DDBJ databases">
        <authorList>
            <person name="Palmer J.M."/>
        </authorList>
    </citation>
    <scope>NUCLEOTIDE SEQUENCE</scope>
    <source>
        <strain evidence="3">SCRP734</strain>
    </source>
</reference>
<evidence type="ECO:0000313" key="4">
    <source>
        <dbReference type="Proteomes" id="UP000694044"/>
    </source>
</evidence>
<feature type="compositionally biased region" description="Basic and acidic residues" evidence="1">
    <location>
        <begin position="1"/>
        <end position="10"/>
    </location>
</feature>
<feature type="transmembrane region" description="Helical" evidence="2">
    <location>
        <begin position="113"/>
        <end position="134"/>
    </location>
</feature>
<feature type="transmembrane region" description="Helical" evidence="2">
    <location>
        <begin position="146"/>
        <end position="164"/>
    </location>
</feature>
<feature type="transmembrane region" description="Helical" evidence="2">
    <location>
        <begin position="567"/>
        <end position="587"/>
    </location>
</feature>
<protein>
    <recommendedName>
        <fullName evidence="5">Transmembrane protein</fullName>
    </recommendedName>
</protein>
<comment type="caution">
    <text evidence="3">The sequence shown here is derived from an EMBL/GenBank/DDBJ whole genome shotgun (WGS) entry which is preliminary data.</text>
</comment>
<proteinExistence type="predicted"/>